<dbReference type="EMBL" id="JAOPJF010000057">
    <property type="protein sequence ID" value="KAK1141919.1"/>
    <property type="molecule type" value="Genomic_DNA"/>
</dbReference>
<organism evidence="1 2">
    <name type="scientific">Aspergillus melleus</name>
    <dbReference type="NCBI Taxonomy" id="138277"/>
    <lineage>
        <taxon>Eukaryota</taxon>
        <taxon>Fungi</taxon>
        <taxon>Dikarya</taxon>
        <taxon>Ascomycota</taxon>
        <taxon>Pezizomycotina</taxon>
        <taxon>Eurotiomycetes</taxon>
        <taxon>Eurotiomycetidae</taxon>
        <taxon>Eurotiales</taxon>
        <taxon>Aspergillaceae</taxon>
        <taxon>Aspergillus</taxon>
        <taxon>Aspergillus subgen. Circumdati</taxon>
    </lineage>
</organism>
<accession>A0ACC3AVJ8</accession>
<sequence>MQQLFYILALSVAIVSGTRTPEALVLTFGDSYLPHKLKASGVSDNVVQRIIDLRMGSEISLTLGGADQDTIEMLNDLGGTPAPLFGLTSELDNPARDLLVLEGVEPKIASIIESEFQHNLLARVSSDDLLPHLSAFTSAAKEPGSLYTTQTRHCELHIGNDVPSDLQQPGKRCISEGSVFEESPHIFESALLSRASKVESWIDERASATTLKTSLQVIENL</sequence>
<comment type="caution">
    <text evidence="1">The sequence shown here is derived from an EMBL/GenBank/DDBJ whole genome shotgun (WGS) entry which is preliminary data.</text>
</comment>
<evidence type="ECO:0000313" key="2">
    <source>
        <dbReference type="Proteomes" id="UP001177260"/>
    </source>
</evidence>
<name>A0ACC3AVJ8_9EURO</name>
<dbReference type="Proteomes" id="UP001177260">
    <property type="component" value="Unassembled WGS sequence"/>
</dbReference>
<proteinExistence type="predicted"/>
<reference evidence="1 2" key="1">
    <citation type="journal article" date="2023" name="ACS Omega">
        <title>Identification of the Neoaspergillic Acid Biosynthesis Gene Cluster by Establishing an In Vitro CRISPR-Ribonucleoprotein Genetic System in Aspergillus melleus.</title>
        <authorList>
            <person name="Yuan B."/>
            <person name="Grau M.F."/>
            <person name="Murata R.M."/>
            <person name="Torok T."/>
            <person name="Venkateswaran K."/>
            <person name="Stajich J.E."/>
            <person name="Wang C.C.C."/>
        </authorList>
    </citation>
    <scope>NUCLEOTIDE SEQUENCE [LARGE SCALE GENOMIC DNA]</scope>
    <source>
        <strain evidence="1 2">IMV 1140</strain>
    </source>
</reference>
<protein>
    <submittedName>
        <fullName evidence="1">Uncharacterized protein</fullName>
    </submittedName>
</protein>
<keyword evidence="2" id="KW-1185">Reference proteome</keyword>
<evidence type="ECO:0000313" key="1">
    <source>
        <dbReference type="EMBL" id="KAK1141919.1"/>
    </source>
</evidence>
<gene>
    <name evidence="1" type="ORF">N8T08_008330</name>
</gene>